<feature type="transmembrane region" description="Helical" evidence="14">
    <location>
        <begin position="12"/>
        <end position="44"/>
    </location>
</feature>
<dbReference type="PANTHER" id="PTHR21567">
    <property type="entry name" value="CLASP"/>
    <property type="match status" value="1"/>
</dbReference>
<feature type="compositionally biased region" description="Low complexity" evidence="13">
    <location>
        <begin position="1025"/>
        <end position="1035"/>
    </location>
</feature>
<dbReference type="InterPro" id="IPR034085">
    <property type="entry name" value="TOG"/>
</dbReference>
<dbReference type="OrthoDB" id="46159at2759"/>
<feature type="compositionally biased region" description="Polar residues" evidence="13">
    <location>
        <begin position="1038"/>
        <end position="1053"/>
    </location>
</feature>
<feature type="compositionally biased region" description="Polar residues" evidence="13">
    <location>
        <begin position="725"/>
        <end position="743"/>
    </location>
</feature>
<evidence type="ECO:0000256" key="8">
    <source>
        <dbReference type="ARBA" id="ARBA00022776"/>
    </source>
</evidence>
<name>A0A1L9SRP1_9EURO</name>
<evidence type="ECO:0000256" key="9">
    <source>
        <dbReference type="ARBA" id="ARBA00023212"/>
    </source>
</evidence>
<keyword evidence="5" id="KW-0132">Cell division</keyword>
<keyword evidence="17" id="KW-1185">Reference proteome</keyword>
<dbReference type="Proteomes" id="UP000184188">
    <property type="component" value="Unassembled WGS sequence"/>
</dbReference>
<dbReference type="GO" id="GO:1990023">
    <property type="term" value="C:mitotic spindle midzone"/>
    <property type="evidence" value="ECO:0007669"/>
    <property type="project" value="TreeGrafter"/>
</dbReference>
<evidence type="ECO:0000256" key="5">
    <source>
        <dbReference type="ARBA" id="ARBA00022618"/>
    </source>
</evidence>
<keyword evidence="10" id="KW-0539">Nucleus</keyword>
<evidence type="ECO:0000256" key="2">
    <source>
        <dbReference type="ARBA" id="ARBA00009549"/>
    </source>
</evidence>
<feature type="compositionally biased region" description="Basic and acidic residues" evidence="13">
    <location>
        <begin position="1164"/>
        <end position="1182"/>
    </location>
</feature>
<keyword evidence="14" id="KW-0812">Transmembrane</keyword>
<evidence type="ECO:0000256" key="14">
    <source>
        <dbReference type="SAM" id="Phobius"/>
    </source>
</evidence>
<keyword evidence="9" id="KW-0206">Cytoskeleton</keyword>
<dbReference type="PROSITE" id="PS50077">
    <property type="entry name" value="HEAT_REPEAT"/>
    <property type="match status" value="1"/>
</dbReference>
<evidence type="ECO:0000256" key="3">
    <source>
        <dbReference type="ARBA" id="ARBA00011375"/>
    </source>
</evidence>
<comment type="subcellular location">
    <subcellularLocation>
        <location evidence="1">Cytoplasm</location>
        <location evidence="1">Cytoskeleton</location>
        <location evidence="1">Spindle</location>
    </subcellularLocation>
</comment>
<feature type="region of interest" description="Disordered" evidence="13">
    <location>
        <begin position="284"/>
        <end position="338"/>
    </location>
</feature>
<keyword evidence="8" id="KW-0131">Cell cycle</keyword>
<dbReference type="VEuPathDB" id="FungiDB:ASPZODRAFT_149341"/>
<keyword evidence="14" id="KW-0472">Membrane</keyword>
<dbReference type="InterPro" id="IPR016024">
    <property type="entry name" value="ARM-type_fold"/>
</dbReference>
<evidence type="ECO:0000256" key="7">
    <source>
        <dbReference type="ARBA" id="ARBA00022737"/>
    </source>
</evidence>
<feature type="region of interest" description="Disordered" evidence="13">
    <location>
        <begin position="650"/>
        <end position="836"/>
    </location>
</feature>
<dbReference type="GO" id="GO:0051301">
    <property type="term" value="P:cell division"/>
    <property type="evidence" value="ECO:0007669"/>
    <property type="project" value="UniProtKB-KW"/>
</dbReference>
<evidence type="ECO:0000259" key="15">
    <source>
        <dbReference type="SMART" id="SM01349"/>
    </source>
</evidence>
<evidence type="ECO:0000256" key="12">
    <source>
        <dbReference type="PROSITE-ProRule" id="PRU00103"/>
    </source>
</evidence>
<evidence type="ECO:0000256" key="6">
    <source>
        <dbReference type="ARBA" id="ARBA00022701"/>
    </source>
</evidence>
<dbReference type="EMBL" id="KV878337">
    <property type="protein sequence ID" value="OJJ49885.1"/>
    <property type="molecule type" value="Genomic_DNA"/>
</dbReference>
<dbReference type="SUPFAM" id="SSF48371">
    <property type="entry name" value="ARM repeat"/>
    <property type="match status" value="1"/>
</dbReference>
<feature type="compositionally biased region" description="Low complexity" evidence="13">
    <location>
        <begin position="797"/>
        <end position="810"/>
    </location>
</feature>
<keyword evidence="4" id="KW-0963">Cytoplasm</keyword>
<dbReference type="GO" id="GO:1902903">
    <property type="term" value="P:regulation of supramolecular fiber organization"/>
    <property type="evidence" value="ECO:0007669"/>
    <property type="project" value="UniProtKB-ARBA"/>
</dbReference>
<feature type="region of interest" description="Disordered" evidence="13">
    <location>
        <begin position="1164"/>
        <end position="1184"/>
    </location>
</feature>
<dbReference type="SMART" id="SM01349">
    <property type="entry name" value="TOG"/>
    <property type="match status" value="2"/>
</dbReference>
<sequence length="1424" mass="156539">MDTDRSDVRLTRALLAVVLTFLFSLNPLKVIFYLAIFCLLYVLLLLNPSEIGLLIANMEQKAAEVLAVLKNHNLAIDTKVAHVTSIKSDIKQKNVPEGAVAPIFEGLRLAMASQHSSLLGAGFSTLGHLLKRLFIQDQHHIVAHQCRILFPLLLERLGDHKDRVRQHAAQAFTDLWSATSAEVEHHVLEVALVGKNPRAKEMSMIWLCNMTKNHGLLFRSHVPSLVVCLEDADSGVRETAKNTVIDLFQNAPARAKSDLKKQLATHNVRKSIANAILTNIGLGSADHDNAPPTRPVSRAEGLHRPASRADGLHQRPISRAEGLHRPASRAEALHQRPVSRAEALHQRPVSVMSSHSLHPDDLSNEELDIPKSRPIALKPERPRSTVVPHSDSIDSLASSAAGHAIQDSDNIEPLNIASTRDIDDLVREMMPYFEGRESEDNWLYRERHALTLRRLTRGNAPHHFSTQYIAAIKTLLDGIFKVVNSLRTTLSTTGCLLIQDIAVTCGPKLDPMVEIIVQNLIKLCAGMKKISAQNGNDSFVAIIENVTYNSRILQHVSSAAQDKNVQLRLHATGWIKTLINRQARHQISIDHAGGLDVVEKCIRKSLADANPGVREAMRSTFWAFYKVWPDRANEILSSLDTKSRSLLEKDASNPNANASSSLKGSTASRSAPSKNTSAIASRSALKDAIAARKKAHLKPADNLPPRPESAQSTFSEVKTSDPAPKSSTVRTVPTGAHVSSLSSAPMRPAMKPRRPELNRPATADPYASRKTTGTDSSSSKPKTSTTIVSGSPRTTTRAKTPSKPSSASRPRAAKADAMHLSSTKAKPKKLDISSFRSQDVHAVGSRSRTHSNASDDDLAHANLLDSDDTPGSPASIALESPTRSVTQRRIAAPQVEPIPAVDLLAATTQPLDYPVIESSPMIDSPHPVSDNDLSSFTPAFAVVAEPEVAPKPDPVQIYEDPAVPASPEVENDLISTGPDQSISSPELSAVVAVVPDEQKSENWVNADTLAHDQPVTSADESLLVPSSTSSSSPPSRKSGANVTQTLPSVQTPANSSNSIGNNPIPLSSNVSPFDPFKSLYDPALSLTNTPATTNNNENKMPPMGKTPLAHRSLDSKSNALEEIPTNEPAYRDNKLPHPFEFKPQVDIENPTAGTEQSHRRWRKIEISERRRSISPRSKDPEQARQMLTKGVHRIRSQNMDILGYRKMQGLVQYHDKMFKDEGRYDDLLLALLDELESVPDEKRKPLGRPLDLKTQVLVTIRLMFKYNNMYFAAYYPKAMVALVNARKGYESSCHVVSGLDETAEDIVARCKPMDVITAVLDLCETEERSTEGYRAITMGILVLKKIICRLNNANTRLPPEGIDRIGKFAAMFLANDQPEVRRQMIYMCVEFHTMLKGDEPLYWKVIGQPRDTTRNLLTYYLNKP</sequence>
<dbReference type="GO" id="GO:0060172">
    <property type="term" value="P:astral microtubule depolymerization"/>
    <property type="evidence" value="ECO:0007669"/>
    <property type="project" value="TreeGrafter"/>
</dbReference>
<feature type="compositionally biased region" description="Low complexity" evidence="13">
    <location>
        <begin position="768"/>
        <end position="786"/>
    </location>
</feature>
<dbReference type="RefSeq" id="XP_022584395.1">
    <property type="nucleotide sequence ID" value="XM_022725481.1"/>
</dbReference>
<dbReference type="GO" id="GO:0031110">
    <property type="term" value="P:regulation of microtubule polymerization or depolymerization"/>
    <property type="evidence" value="ECO:0007669"/>
    <property type="project" value="UniProtKB-ARBA"/>
</dbReference>
<evidence type="ECO:0000313" key="17">
    <source>
        <dbReference type="Proteomes" id="UP000184188"/>
    </source>
</evidence>
<dbReference type="InterPro" id="IPR024395">
    <property type="entry name" value="CLASP_N_dom"/>
</dbReference>
<gene>
    <name evidence="16" type="ORF">ASPZODRAFT_149341</name>
</gene>
<evidence type="ECO:0000313" key="16">
    <source>
        <dbReference type="EMBL" id="OJJ49885.1"/>
    </source>
</evidence>
<feature type="domain" description="TOG" evidence="15">
    <location>
        <begin position="52"/>
        <end position="277"/>
    </location>
</feature>
<protein>
    <recommendedName>
        <fullName evidence="15">TOG domain-containing protein</fullName>
    </recommendedName>
</protein>
<dbReference type="PANTHER" id="PTHR21567:SF9">
    <property type="entry name" value="CLIP-ASSOCIATING PROTEIN"/>
    <property type="match status" value="1"/>
</dbReference>
<evidence type="ECO:0000256" key="13">
    <source>
        <dbReference type="SAM" id="MobiDB-lite"/>
    </source>
</evidence>
<dbReference type="Pfam" id="PF12348">
    <property type="entry name" value="CLASP_N"/>
    <property type="match status" value="2"/>
</dbReference>
<feature type="region of interest" description="Disordered" evidence="13">
    <location>
        <begin position="1015"/>
        <end position="1066"/>
    </location>
</feature>
<feature type="domain" description="TOG" evidence="15">
    <location>
        <begin position="415"/>
        <end position="660"/>
    </location>
</feature>
<keyword evidence="8" id="KW-0498">Mitosis</keyword>
<comment type="similarity">
    <text evidence="2">Belongs to the CLASP family.</text>
</comment>
<dbReference type="InterPro" id="IPR021133">
    <property type="entry name" value="HEAT_type_2"/>
</dbReference>
<dbReference type="InterPro" id="IPR011989">
    <property type="entry name" value="ARM-like"/>
</dbReference>
<dbReference type="GeneID" id="34611946"/>
<evidence type="ECO:0000256" key="1">
    <source>
        <dbReference type="ARBA" id="ARBA00004186"/>
    </source>
</evidence>
<dbReference type="GO" id="GO:0090307">
    <property type="term" value="P:mitotic spindle assembly"/>
    <property type="evidence" value="ECO:0007669"/>
    <property type="project" value="TreeGrafter"/>
</dbReference>
<evidence type="ECO:0000256" key="10">
    <source>
        <dbReference type="ARBA" id="ARBA00023242"/>
    </source>
</evidence>
<comment type="function">
    <text evidence="11">Microtubule binding protein that promotes the stabilization of dynamic microtubules. Required for mitotic spindle formation.</text>
</comment>
<evidence type="ECO:0000256" key="11">
    <source>
        <dbReference type="ARBA" id="ARBA00024889"/>
    </source>
</evidence>
<feature type="repeat" description="HEAT" evidence="12">
    <location>
        <begin position="149"/>
        <end position="183"/>
    </location>
</feature>
<dbReference type="GO" id="GO:0005881">
    <property type="term" value="C:cytoplasmic microtubule"/>
    <property type="evidence" value="ECO:0007669"/>
    <property type="project" value="TreeGrafter"/>
</dbReference>
<evidence type="ECO:0000256" key="4">
    <source>
        <dbReference type="ARBA" id="ARBA00022490"/>
    </source>
</evidence>
<keyword evidence="14" id="KW-1133">Transmembrane helix</keyword>
<dbReference type="STRING" id="1073090.A0A1L9SRP1"/>
<reference evidence="17" key="1">
    <citation type="journal article" date="2017" name="Genome Biol.">
        <title>Comparative genomics reveals high biological diversity and specific adaptations in the industrially and medically important fungal genus Aspergillus.</title>
        <authorList>
            <person name="de Vries R.P."/>
            <person name="Riley R."/>
            <person name="Wiebenga A."/>
            <person name="Aguilar-Osorio G."/>
            <person name="Amillis S."/>
            <person name="Uchima C.A."/>
            <person name="Anderluh G."/>
            <person name="Asadollahi M."/>
            <person name="Askin M."/>
            <person name="Barry K."/>
            <person name="Battaglia E."/>
            <person name="Bayram O."/>
            <person name="Benocci T."/>
            <person name="Braus-Stromeyer S.A."/>
            <person name="Caldana C."/>
            <person name="Canovas D."/>
            <person name="Cerqueira G.C."/>
            <person name="Chen F."/>
            <person name="Chen W."/>
            <person name="Choi C."/>
            <person name="Clum A."/>
            <person name="Dos Santos R.A."/>
            <person name="Damasio A.R."/>
            <person name="Diallinas G."/>
            <person name="Emri T."/>
            <person name="Fekete E."/>
            <person name="Flipphi M."/>
            <person name="Freyberg S."/>
            <person name="Gallo A."/>
            <person name="Gournas C."/>
            <person name="Habgood R."/>
            <person name="Hainaut M."/>
            <person name="Harispe M.L."/>
            <person name="Henrissat B."/>
            <person name="Hilden K.S."/>
            <person name="Hope R."/>
            <person name="Hossain A."/>
            <person name="Karabika E."/>
            <person name="Karaffa L."/>
            <person name="Karanyi Z."/>
            <person name="Krasevec N."/>
            <person name="Kuo A."/>
            <person name="Kusch H."/>
            <person name="LaButti K."/>
            <person name="Lagendijk E.L."/>
            <person name="Lapidus A."/>
            <person name="Levasseur A."/>
            <person name="Lindquist E."/>
            <person name="Lipzen A."/>
            <person name="Logrieco A.F."/>
            <person name="MacCabe A."/>
            <person name="Maekelae M.R."/>
            <person name="Malavazi I."/>
            <person name="Melin P."/>
            <person name="Meyer V."/>
            <person name="Mielnichuk N."/>
            <person name="Miskei M."/>
            <person name="Molnar A.P."/>
            <person name="Mule G."/>
            <person name="Ngan C.Y."/>
            <person name="Orejas M."/>
            <person name="Orosz E."/>
            <person name="Ouedraogo J.P."/>
            <person name="Overkamp K.M."/>
            <person name="Park H.-S."/>
            <person name="Perrone G."/>
            <person name="Piumi F."/>
            <person name="Punt P.J."/>
            <person name="Ram A.F."/>
            <person name="Ramon A."/>
            <person name="Rauscher S."/>
            <person name="Record E."/>
            <person name="Riano-Pachon D.M."/>
            <person name="Robert V."/>
            <person name="Roehrig J."/>
            <person name="Ruller R."/>
            <person name="Salamov A."/>
            <person name="Salih N.S."/>
            <person name="Samson R.A."/>
            <person name="Sandor E."/>
            <person name="Sanguinetti M."/>
            <person name="Schuetze T."/>
            <person name="Sepcic K."/>
            <person name="Shelest E."/>
            <person name="Sherlock G."/>
            <person name="Sophianopoulou V."/>
            <person name="Squina F.M."/>
            <person name="Sun H."/>
            <person name="Susca A."/>
            <person name="Todd R.B."/>
            <person name="Tsang A."/>
            <person name="Unkles S.E."/>
            <person name="van de Wiele N."/>
            <person name="van Rossen-Uffink D."/>
            <person name="Oliveira J.V."/>
            <person name="Vesth T.C."/>
            <person name="Visser J."/>
            <person name="Yu J.-H."/>
            <person name="Zhou M."/>
            <person name="Andersen M.R."/>
            <person name="Archer D.B."/>
            <person name="Baker S.E."/>
            <person name="Benoit I."/>
            <person name="Brakhage A.A."/>
            <person name="Braus G.H."/>
            <person name="Fischer R."/>
            <person name="Frisvad J.C."/>
            <person name="Goldman G.H."/>
            <person name="Houbraken J."/>
            <person name="Oakley B."/>
            <person name="Pocsi I."/>
            <person name="Scazzocchio C."/>
            <person name="Seiboth B."/>
            <person name="vanKuyk P.A."/>
            <person name="Wortman J."/>
            <person name="Dyer P.S."/>
            <person name="Grigoriev I.V."/>
        </authorList>
    </citation>
    <scope>NUCLEOTIDE SEQUENCE [LARGE SCALE GENOMIC DNA]</scope>
    <source>
        <strain evidence="17">CBS 506.65</strain>
    </source>
</reference>
<keyword evidence="6" id="KW-0493">Microtubule</keyword>
<dbReference type="GO" id="GO:0005815">
    <property type="term" value="C:microtubule organizing center"/>
    <property type="evidence" value="ECO:0007669"/>
    <property type="project" value="TreeGrafter"/>
</dbReference>
<feature type="compositionally biased region" description="Low complexity" evidence="13">
    <location>
        <begin position="652"/>
        <end position="661"/>
    </location>
</feature>
<organism evidence="16 17">
    <name type="scientific">Penicilliopsis zonata CBS 506.65</name>
    <dbReference type="NCBI Taxonomy" id="1073090"/>
    <lineage>
        <taxon>Eukaryota</taxon>
        <taxon>Fungi</taxon>
        <taxon>Dikarya</taxon>
        <taxon>Ascomycota</taxon>
        <taxon>Pezizomycotina</taxon>
        <taxon>Eurotiomycetes</taxon>
        <taxon>Eurotiomycetidae</taxon>
        <taxon>Eurotiales</taxon>
        <taxon>Aspergillaceae</taxon>
        <taxon>Penicilliopsis</taxon>
    </lineage>
</organism>
<dbReference type="GO" id="GO:0008017">
    <property type="term" value="F:microtubule binding"/>
    <property type="evidence" value="ECO:0007669"/>
    <property type="project" value="TreeGrafter"/>
</dbReference>
<accession>A0A1L9SRP1</accession>
<feature type="region of interest" description="Disordered" evidence="13">
    <location>
        <begin position="860"/>
        <end position="889"/>
    </location>
</feature>
<feature type="compositionally biased region" description="Polar residues" evidence="13">
    <location>
        <begin position="662"/>
        <end position="680"/>
    </location>
</feature>
<keyword evidence="7" id="KW-0677">Repeat</keyword>
<dbReference type="Gene3D" id="1.25.10.10">
    <property type="entry name" value="Leucine-rich Repeat Variant"/>
    <property type="match status" value="2"/>
</dbReference>
<proteinExistence type="inferred from homology"/>
<comment type="subunit">
    <text evidence="3">Interacts with microtubules.</text>
</comment>
<feature type="compositionally biased region" description="Low complexity" evidence="13">
    <location>
        <begin position="1054"/>
        <end position="1066"/>
    </location>
</feature>
<dbReference type="GO" id="GO:0005876">
    <property type="term" value="C:spindle microtubule"/>
    <property type="evidence" value="ECO:0007669"/>
    <property type="project" value="TreeGrafter"/>
</dbReference>